<dbReference type="PANTHER" id="PTHR33744:SF1">
    <property type="entry name" value="DNA-BINDING TRANSCRIPTIONAL ACTIVATOR ADER"/>
    <property type="match status" value="1"/>
</dbReference>
<sequence>MRTAEICRMTGESPAGTTRAEDLQALVLLAGRRKAVRTVLDWLGRRTGGTVALVAGDGTVIAASPGRPGPEAVAAVEDLHRRGVPSGVAGGSGARTVHVVALGHGPYLALDGRDSHRHGTLLADAARVLDLCWRLEESERARCRTELVEAHSREAVLHLLMNGSVAAAHRIAGAMGPRLPNPARVYVVECPERRRSAIAERLTRTAAGRAWIVKCPVRPYHLIAIVPSGLGGLEAEIAEQVPECRTGVSGEVTLGETPLGYEQAFHALAAARGAPDRRARFRSHTGPAPLLGPEGARWAQHVLQPCLLYEPARRAGPGAEELIGTLGSWLSFGTAASRHLKVHRNTLAARLRLIEGLLGLDLTTSLADQSAAWLALRLRTHRPAHHLDPPQGPRDPQGPQHSGDPDRPAGLHTLLAAPAARTWARAQVDPLGHAAGTVRAWLRADARVPATADSLGLSLPGVRKRLLKAEELLGRSLLHAPSAKYELWLAMRSLGEL</sequence>
<dbReference type="InterPro" id="IPR025736">
    <property type="entry name" value="PucR_C-HTH_dom"/>
</dbReference>
<reference evidence="4" key="1">
    <citation type="journal article" date="2019" name="Int. J. Syst. Evol. Microbiol.">
        <title>The Global Catalogue of Microorganisms (GCM) 10K type strain sequencing project: providing services to taxonomists for standard genome sequencing and annotation.</title>
        <authorList>
            <consortium name="The Broad Institute Genomics Platform"/>
            <consortium name="The Broad Institute Genome Sequencing Center for Infectious Disease"/>
            <person name="Wu L."/>
            <person name="Ma J."/>
        </authorList>
    </citation>
    <scope>NUCLEOTIDE SEQUENCE [LARGE SCALE GENOMIC DNA]</scope>
    <source>
        <strain evidence="4">JCM 6307</strain>
    </source>
</reference>
<comment type="caution">
    <text evidence="3">The sequence shown here is derived from an EMBL/GenBank/DDBJ whole genome shotgun (WGS) entry which is preliminary data.</text>
</comment>
<evidence type="ECO:0000259" key="2">
    <source>
        <dbReference type="Pfam" id="PF13556"/>
    </source>
</evidence>
<feature type="domain" description="PucR C-terminal helix-turn-helix" evidence="2">
    <location>
        <begin position="437"/>
        <end position="492"/>
    </location>
</feature>
<feature type="region of interest" description="Disordered" evidence="1">
    <location>
        <begin position="383"/>
        <end position="411"/>
    </location>
</feature>
<dbReference type="InterPro" id="IPR051448">
    <property type="entry name" value="CdaR-like_regulators"/>
</dbReference>
<gene>
    <name evidence="3" type="ORF">GCM10010406_47650</name>
</gene>
<dbReference type="Proteomes" id="UP001501358">
    <property type="component" value="Unassembled WGS sequence"/>
</dbReference>
<organism evidence="3 4">
    <name type="scientific">Streptomyces thermolineatus</name>
    <dbReference type="NCBI Taxonomy" id="44033"/>
    <lineage>
        <taxon>Bacteria</taxon>
        <taxon>Bacillati</taxon>
        <taxon>Actinomycetota</taxon>
        <taxon>Actinomycetes</taxon>
        <taxon>Kitasatosporales</taxon>
        <taxon>Streptomycetaceae</taxon>
        <taxon>Streptomyces</taxon>
    </lineage>
</organism>
<dbReference type="InterPro" id="IPR042070">
    <property type="entry name" value="PucR_C-HTH_sf"/>
</dbReference>
<accession>A0ABP6A0C4</accession>
<dbReference type="Pfam" id="PF13556">
    <property type="entry name" value="HTH_30"/>
    <property type="match status" value="2"/>
</dbReference>
<evidence type="ECO:0000313" key="3">
    <source>
        <dbReference type="EMBL" id="GAA2505451.1"/>
    </source>
</evidence>
<evidence type="ECO:0000256" key="1">
    <source>
        <dbReference type="SAM" id="MobiDB-lite"/>
    </source>
</evidence>
<name>A0ABP6A0C4_9ACTN</name>
<dbReference type="EMBL" id="BAAATA010000038">
    <property type="protein sequence ID" value="GAA2505451.1"/>
    <property type="molecule type" value="Genomic_DNA"/>
</dbReference>
<proteinExistence type="predicted"/>
<dbReference type="PANTHER" id="PTHR33744">
    <property type="entry name" value="CARBOHYDRATE DIACID REGULATOR"/>
    <property type="match status" value="1"/>
</dbReference>
<dbReference type="RefSeq" id="WP_344385362.1">
    <property type="nucleotide sequence ID" value="NZ_BAAATA010000038.1"/>
</dbReference>
<dbReference type="Gene3D" id="1.10.10.2840">
    <property type="entry name" value="PucR C-terminal helix-turn-helix domain"/>
    <property type="match status" value="2"/>
</dbReference>
<protein>
    <recommendedName>
        <fullName evidence="2">PucR C-terminal helix-turn-helix domain-containing protein</fullName>
    </recommendedName>
</protein>
<keyword evidence="4" id="KW-1185">Reference proteome</keyword>
<feature type="domain" description="PucR C-terminal helix-turn-helix" evidence="2">
    <location>
        <begin position="325"/>
        <end position="377"/>
    </location>
</feature>
<evidence type="ECO:0000313" key="4">
    <source>
        <dbReference type="Proteomes" id="UP001501358"/>
    </source>
</evidence>